<organism evidence="3 4">
    <name type="scientific">Desulfoluna butyratoxydans</name>
    <dbReference type="NCBI Taxonomy" id="231438"/>
    <lineage>
        <taxon>Bacteria</taxon>
        <taxon>Pseudomonadati</taxon>
        <taxon>Thermodesulfobacteriota</taxon>
        <taxon>Desulfobacteria</taxon>
        <taxon>Desulfobacterales</taxon>
        <taxon>Desulfolunaceae</taxon>
        <taxon>Desulfoluna</taxon>
    </lineage>
</organism>
<evidence type="ECO:0000313" key="4">
    <source>
        <dbReference type="Proteomes" id="UP000507962"/>
    </source>
</evidence>
<evidence type="ECO:0000313" key="3">
    <source>
        <dbReference type="EMBL" id="VFQ45991.1"/>
    </source>
</evidence>
<reference evidence="3 4" key="1">
    <citation type="submission" date="2019-03" db="EMBL/GenBank/DDBJ databases">
        <authorList>
            <person name="Nijsse B."/>
        </authorList>
    </citation>
    <scope>NUCLEOTIDE SEQUENCE [LARGE SCALE GENOMIC DNA]</scope>
    <source>
        <strain evidence="3">Desulfoluna butyratoxydans MSL71</strain>
    </source>
</reference>
<gene>
    <name evidence="3" type="ORF">MSL71_36540</name>
</gene>
<dbReference type="EMBL" id="CAADHO010000007">
    <property type="protein sequence ID" value="VFQ45991.1"/>
    <property type="molecule type" value="Genomic_DNA"/>
</dbReference>
<evidence type="ECO:0000256" key="1">
    <source>
        <dbReference type="SAM" id="MobiDB-lite"/>
    </source>
</evidence>
<name>A0A4U8YQ83_9BACT</name>
<dbReference type="PROSITE" id="PS51257">
    <property type="entry name" value="PROKAR_LIPOPROTEIN"/>
    <property type="match status" value="1"/>
</dbReference>
<feature type="region of interest" description="Disordered" evidence="1">
    <location>
        <begin position="185"/>
        <end position="223"/>
    </location>
</feature>
<feature type="signal peptide" evidence="2">
    <location>
        <begin position="1"/>
        <end position="19"/>
    </location>
</feature>
<feature type="chain" id="PRO_5020826378" evidence="2">
    <location>
        <begin position="20"/>
        <end position="223"/>
    </location>
</feature>
<dbReference type="AlphaFoldDB" id="A0A4U8YQ83"/>
<keyword evidence="2" id="KW-0732">Signal</keyword>
<sequence>MTRRLIATLLLFTATVACPDASHARYDASWRWRTLRNDHFTIYYPEGHGAYAQRIYNLSDEVYGDITGYLGVTPRRCPVVINPGTDLFNGFFAPFPNRISLFETPFYTLRHFGPGSDTADKLFTHEFTHFVHLTTKLGWYGRVTDFLGDGAAISNVISPGWVVEGLTTATETLFTDGGRGRSPCLRAPWNPVSETRGSGPFRRPVSTPRTPLLPGASTLPGTT</sequence>
<dbReference type="RefSeq" id="WP_180143190.1">
    <property type="nucleotide sequence ID" value="NZ_CAADHO010000007.1"/>
</dbReference>
<keyword evidence="4" id="KW-1185">Reference proteome</keyword>
<dbReference type="Proteomes" id="UP000507962">
    <property type="component" value="Unassembled WGS sequence"/>
</dbReference>
<protein>
    <submittedName>
        <fullName evidence="3">Uncharacterized protein</fullName>
    </submittedName>
</protein>
<proteinExistence type="predicted"/>
<evidence type="ECO:0000256" key="2">
    <source>
        <dbReference type="SAM" id="SignalP"/>
    </source>
</evidence>
<accession>A0A4U8YQ83</accession>